<keyword evidence="4" id="KW-1185">Reference proteome</keyword>
<evidence type="ECO:0000313" key="4">
    <source>
        <dbReference type="Proteomes" id="UP000245119"/>
    </source>
</evidence>
<evidence type="ECO:0000256" key="1">
    <source>
        <dbReference type="ARBA" id="ARBA00038097"/>
    </source>
</evidence>
<organism evidence="3 4">
    <name type="scientific">Pomacea canaliculata</name>
    <name type="common">Golden apple snail</name>
    <dbReference type="NCBI Taxonomy" id="400727"/>
    <lineage>
        <taxon>Eukaryota</taxon>
        <taxon>Metazoa</taxon>
        <taxon>Spiralia</taxon>
        <taxon>Lophotrochozoa</taxon>
        <taxon>Mollusca</taxon>
        <taxon>Gastropoda</taxon>
        <taxon>Caenogastropoda</taxon>
        <taxon>Architaenioglossa</taxon>
        <taxon>Ampullarioidea</taxon>
        <taxon>Ampullariidae</taxon>
        <taxon>Pomacea</taxon>
    </lineage>
</organism>
<comment type="caution">
    <text evidence="3">The sequence shown here is derived from an EMBL/GenBank/DDBJ whole genome shotgun (WGS) entry which is preliminary data.</text>
</comment>
<name>A0A2T7NIK7_POMCA</name>
<evidence type="ECO:0000313" key="3">
    <source>
        <dbReference type="EMBL" id="PVD21013.1"/>
    </source>
</evidence>
<dbReference type="STRING" id="400727.A0A2T7NIK7"/>
<dbReference type="GO" id="GO:0006654">
    <property type="term" value="P:phosphatidic acid biosynthetic process"/>
    <property type="evidence" value="ECO:0007669"/>
    <property type="project" value="TreeGrafter"/>
</dbReference>
<dbReference type="InterPro" id="IPR000073">
    <property type="entry name" value="AB_hydrolase_1"/>
</dbReference>
<dbReference type="EMBL" id="PZQS01000012">
    <property type="protein sequence ID" value="PVD21013.1"/>
    <property type="molecule type" value="Genomic_DNA"/>
</dbReference>
<dbReference type="PANTHER" id="PTHR42886">
    <property type="entry name" value="RE40534P-RELATED"/>
    <property type="match status" value="1"/>
</dbReference>
<feature type="domain" description="AB hydrolase-1" evidence="2">
    <location>
        <begin position="144"/>
        <end position="248"/>
    </location>
</feature>
<accession>A0A2T7NIK7</accession>
<dbReference type="Pfam" id="PF00561">
    <property type="entry name" value="Abhydrolase_1"/>
    <property type="match status" value="1"/>
</dbReference>
<dbReference type="InterPro" id="IPR029058">
    <property type="entry name" value="AB_hydrolase_fold"/>
</dbReference>
<dbReference type="GO" id="GO:0052689">
    <property type="term" value="F:carboxylic ester hydrolase activity"/>
    <property type="evidence" value="ECO:0007669"/>
    <property type="project" value="TreeGrafter"/>
</dbReference>
<gene>
    <name evidence="3" type="ORF">C0Q70_19179</name>
</gene>
<sequence>MHSSGTLSSYVPNVRTDVSTLRKPLHGLQIAESCQSRLLHDTSGSGEKTVILVWKVVKIKSAVVGFRVPATQTLLNMTQRDNVTRNCFSLRGFRWKQTSEAELAEVDSKILSSMPCVSEKKMVQISNDQHLWSTVSNPKGQGTPLLMVHGMGGGVGLWSMNLDALSENRPVYAFDLLGFGRSSRPRFSTDPVEAENMFVNSIEAYREKMGLDKVILLGHSLGGYLCCSYTIRYPQHVKHLILADPWGMTERPNSDAVRNYSISARIFFRILSPFNPMATIRGVGPWGPSLVRKYRPGLAQIFSTKWGDDTLLHQYVYHCNAQTPSGEAGFKHLSWNLGWALRPMISRIHQISKEIPITFIYGSRSWMDRKTAWDIKNIRHGCYVDVQVLRGAGHHVYAERHDLFNLLVKSIASSVDKGELPTFDTKLLQIIRDFPSDADQPDDQY</sequence>
<dbReference type="SUPFAM" id="SSF53474">
    <property type="entry name" value="alpha/beta-Hydrolases"/>
    <property type="match status" value="1"/>
</dbReference>
<dbReference type="OrthoDB" id="7457040at2759"/>
<dbReference type="AlphaFoldDB" id="A0A2T7NIK7"/>
<dbReference type="PANTHER" id="PTHR42886:SF29">
    <property type="entry name" value="PUMMELIG, ISOFORM A"/>
    <property type="match status" value="1"/>
</dbReference>
<comment type="similarity">
    <text evidence="1">Belongs to the peptidase S33 family. ABHD4/ABHD5 subfamily.</text>
</comment>
<dbReference type="PRINTS" id="PR00111">
    <property type="entry name" value="ABHYDROLASE"/>
</dbReference>
<evidence type="ECO:0000259" key="2">
    <source>
        <dbReference type="Pfam" id="PF00561"/>
    </source>
</evidence>
<dbReference type="Proteomes" id="UP000245119">
    <property type="component" value="Linkage Group LG12"/>
</dbReference>
<protein>
    <recommendedName>
        <fullName evidence="2">AB hydrolase-1 domain-containing protein</fullName>
    </recommendedName>
</protein>
<reference evidence="3 4" key="1">
    <citation type="submission" date="2018-04" db="EMBL/GenBank/DDBJ databases">
        <title>The genome of golden apple snail Pomacea canaliculata provides insight into stress tolerance and invasive adaptation.</title>
        <authorList>
            <person name="Liu C."/>
            <person name="Liu B."/>
            <person name="Ren Y."/>
            <person name="Zhang Y."/>
            <person name="Wang H."/>
            <person name="Li S."/>
            <person name="Jiang F."/>
            <person name="Yin L."/>
            <person name="Zhang G."/>
            <person name="Qian W."/>
            <person name="Fan W."/>
        </authorList>
    </citation>
    <scope>NUCLEOTIDE SEQUENCE [LARGE SCALE GENOMIC DNA]</scope>
    <source>
        <strain evidence="3">SZHN2017</strain>
        <tissue evidence="3">Muscle</tissue>
    </source>
</reference>
<dbReference type="GO" id="GO:0055088">
    <property type="term" value="P:lipid homeostasis"/>
    <property type="evidence" value="ECO:0007669"/>
    <property type="project" value="TreeGrafter"/>
</dbReference>
<proteinExistence type="inferred from homology"/>
<dbReference type="GO" id="GO:0042171">
    <property type="term" value="F:lysophosphatidic acid acyltransferase activity"/>
    <property type="evidence" value="ECO:0007669"/>
    <property type="project" value="TreeGrafter"/>
</dbReference>
<dbReference type="Gene3D" id="3.40.50.1820">
    <property type="entry name" value="alpha/beta hydrolase"/>
    <property type="match status" value="1"/>
</dbReference>
<dbReference type="GO" id="GO:0005739">
    <property type="term" value="C:mitochondrion"/>
    <property type="evidence" value="ECO:0007669"/>
    <property type="project" value="TreeGrafter"/>
</dbReference>